<feature type="compositionally biased region" description="Low complexity" evidence="1">
    <location>
        <begin position="57"/>
        <end position="67"/>
    </location>
</feature>
<sequence>MEALAGSLRRLACHNSSSHLAPPATASLFQFTRVEHVGLCVDHPHRPEHWTSREPSRAGSAAEAAAPPRKPRNRTAAAAGALLPAAAVAAAAAAQSLGRVQGAGHLRRLRAMAAAALPAWEVRRVLACEAVAGAAQPAAVLRVRPGVGREEVRVAFRRLSLSGAPGQEPQPGSRGGLCAGQRGGSAAAGEP</sequence>
<protein>
    <submittedName>
        <fullName evidence="2">Uncharacterized protein</fullName>
    </submittedName>
</protein>
<feature type="compositionally biased region" description="Gly residues" evidence="1">
    <location>
        <begin position="173"/>
        <end position="183"/>
    </location>
</feature>
<keyword evidence="3" id="KW-1185">Reference proteome</keyword>
<name>A0A835XWQ8_9CHLO</name>
<proteinExistence type="predicted"/>
<feature type="region of interest" description="Disordered" evidence="1">
    <location>
        <begin position="45"/>
        <end position="74"/>
    </location>
</feature>
<evidence type="ECO:0000256" key="1">
    <source>
        <dbReference type="SAM" id="MobiDB-lite"/>
    </source>
</evidence>
<accession>A0A835XWQ8</accession>
<feature type="region of interest" description="Disordered" evidence="1">
    <location>
        <begin position="159"/>
        <end position="191"/>
    </location>
</feature>
<comment type="caution">
    <text evidence="2">The sequence shown here is derived from an EMBL/GenBank/DDBJ whole genome shotgun (WGS) entry which is preliminary data.</text>
</comment>
<reference evidence="2" key="1">
    <citation type="journal article" date="2020" name="bioRxiv">
        <title>Comparative genomics of Chlamydomonas.</title>
        <authorList>
            <person name="Craig R.J."/>
            <person name="Hasan A.R."/>
            <person name="Ness R.W."/>
            <person name="Keightley P.D."/>
        </authorList>
    </citation>
    <scope>NUCLEOTIDE SEQUENCE</scope>
    <source>
        <strain evidence="2">CCAP 11/70</strain>
    </source>
</reference>
<organism evidence="2 3">
    <name type="scientific">Edaphochlamys debaryana</name>
    <dbReference type="NCBI Taxonomy" id="47281"/>
    <lineage>
        <taxon>Eukaryota</taxon>
        <taxon>Viridiplantae</taxon>
        <taxon>Chlorophyta</taxon>
        <taxon>core chlorophytes</taxon>
        <taxon>Chlorophyceae</taxon>
        <taxon>CS clade</taxon>
        <taxon>Chlamydomonadales</taxon>
        <taxon>Chlamydomonadales incertae sedis</taxon>
        <taxon>Edaphochlamys</taxon>
    </lineage>
</organism>
<feature type="compositionally biased region" description="Basic and acidic residues" evidence="1">
    <location>
        <begin position="45"/>
        <end position="56"/>
    </location>
</feature>
<evidence type="ECO:0000313" key="3">
    <source>
        <dbReference type="Proteomes" id="UP000612055"/>
    </source>
</evidence>
<dbReference type="EMBL" id="JAEHOE010000044">
    <property type="protein sequence ID" value="KAG2492527.1"/>
    <property type="molecule type" value="Genomic_DNA"/>
</dbReference>
<evidence type="ECO:0000313" key="2">
    <source>
        <dbReference type="EMBL" id="KAG2492527.1"/>
    </source>
</evidence>
<dbReference type="Proteomes" id="UP000612055">
    <property type="component" value="Unassembled WGS sequence"/>
</dbReference>
<gene>
    <name evidence="2" type="ORF">HYH03_009192</name>
</gene>
<dbReference type="AlphaFoldDB" id="A0A835XWQ8"/>